<evidence type="ECO:0000313" key="6">
    <source>
        <dbReference type="EMBL" id="KAA3528016.1"/>
    </source>
</evidence>
<evidence type="ECO:0000256" key="4">
    <source>
        <dbReference type="SAM" id="Phobius"/>
    </source>
</evidence>
<evidence type="ECO:0000313" key="7">
    <source>
        <dbReference type="Proteomes" id="UP000436911"/>
    </source>
</evidence>
<sequence length="400" mass="42948">MIKNYREFSSRNWQHLTFGAMLLAISSFGQTYFISISGAHFRDAFRLSDGGLGTVYAIGTFLSALTLTWAGRLIDYTTVRVFSWAVAVLLACACGLVSFSPNIYVLLLAFYLLRLGGQGLMVHTALTATARTFPADAGKALGIIALGMSVAQATFPLAGVMMNDTFGWRASWAINAFFVIAGVGVALAVLPRAGDRPLRQRRPKGQASTEPRRTSLLLDRRLLMTLPAVLASPFIVTGFFFHQGRLAEQKHWDITWLAAGFVVFAIVQAVSVVVIGPVIDRFGTKRILPYFLLPQAIGMLALGLLSSPWVALVYMVLMGISSAFGSTLATALWVELFGATELARVRSAVEAGSVIASGASPVIMGLLIDAGFPLSWQALACCAYTVLASIIAIGVQRVKV</sequence>
<feature type="transmembrane region" description="Helical" evidence="4">
    <location>
        <begin position="287"/>
        <end position="305"/>
    </location>
</feature>
<proteinExistence type="predicted"/>
<evidence type="ECO:0000256" key="3">
    <source>
        <dbReference type="ARBA" id="ARBA00023136"/>
    </source>
</evidence>
<dbReference type="RefSeq" id="WP_114386171.1">
    <property type="nucleotide sequence ID" value="NZ_JABFNP010000002.1"/>
</dbReference>
<dbReference type="InterPro" id="IPR020846">
    <property type="entry name" value="MFS_dom"/>
</dbReference>
<comment type="caution">
    <text evidence="6">The sequence shown here is derived from an EMBL/GenBank/DDBJ whole genome shotgun (WGS) entry which is preliminary data.</text>
</comment>
<dbReference type="Pfam" id="PF07690">
    <property type="entry name" value="MFS_1"/>
    <property type="match status" value="1"/>
</dbReference>
<feature type="transmembrane region" description="Helical" evidence="4">
    <location>
        <begin position="140"/>
        <end position="160"/>
    </location>
</feature>
<organism evidence="6 7">
    <name type="scientific">Agrobacterium vitis</name>
    <name type="common">Rhizobium vitis</name>
    <dbReference type="NCBI Taxonomy" id="373"/>
    <lineage>
        <taxon>Bacteria</taxon>
        <taxon>Pseudomonadati</taxon>
        <taxon>Pseudomonadota</taxon>
        <taxon>Alphaproteobacteria</taxon>
        <taxon>Hyphomicrobiales</taxon>
        <taxon>Rhizobiaceae</taxon>
        <taxon>Rhizobium/Agrobacterium group</taxon>
        <taxon>Agrobacterium</taxon>
    </lineage>
</organism>
<dbReference type="InterPro" id="IPR011701">
    <property type="entry name" value="MFS"/>
</dbReference>
<evidence type="ECO:0000256" key="2">
    <source>
        <dbReference type="ARBA" id="ARBA00022989"/>
    </source>
</evidence>
<dbReference type="OrthoDB" id="1404228at2"/>
<feature type="transmembrane region" description="Helical" evidence="4">
    <location>
        <begin position="374"/>
        <end position="395"/>
    </location>
</feature>
<evidence type="ECO:0000256" key="1">
    <source>
        <dbReference type="ARBA" id="ARBA00022692"/>
    </source>
</evidence>
<dbReference type="PANTHER" id="PTHR11360:SF308">
    <property type="entry name" value="BLL3089 PROTEIN"/>
    <property type="match status" value="1"/>
</dbReference>
<dbReference type="EMBL" id="QUSG01000005">
    <property type="protein sequence ID" value="KAA3528016.1"/>
    <property type="molecule type" value="Genomic_DNA"/>
</dbReference>
<dbReference type="PANTHER" id="PTHR11360">
    <property type="entry name" value="MONOCARBOXYLATE TRANSPORTER"/>
    <property type="match status" value="1"/>
</dbReference>
<protein>
    <submittedName>
        <fullName evidence="6">MFS transporter</fullName>
    </submittedName>
</protein>
<dbReference type="SUPFAM" id="SSF103473">
    <property type="entry name" value="MFS general substrate transporter"/>
    <property type="match status" value="1"/>
</dbReference>
<keyword evidence="2 4" id="KW-1133">Transmembrane helix</keyword>
<dbReference type="InterPro" id="IPR036259">
    <property type="entry name" value="MFS_trans_sf"/>
</dbReference>
<feature type="transmembrane region" description="Helical" evidence="4">
    <location>
        <begin position="222"/>
        <end position="242"/>
    </location>
</feature>
<dbReference type="Gene3D" id="1.20.1250.20">
    <property type="entry name" value="MFS general substrate transporter like domains"/>
    <property type="match status" value="2"/>
</dbReference>
<feature type="domain" description="Major facilitator superfamily (MFS) profile" evidence="5">
    <location>
        <begin position="15"/>
        <end position="400"/>
    </location>
</feature>
<dbReference type="GeneID" id="60680292"/>
<dbReference type="AlphaFoldDB" id="A0A368P2P1"/>
<keyword evidence="1 4" id="KW-0812">Transmembrane</keyword>
<feature type="transmembrane region" description="Helical" evidence="4">
    <location>
        <begin position="54"/>
        <end position="74"/>
    </location>
</feature>
<dbReference type="PROSITE" id="PS50850">
    <property type="entry name" value="MFS"/>
    <property type="match status" value="1"/>
</dbReference>
<dbReference type="GO" id="GO:0022857">
    <property type="term" value="F:transmembrane transporter activity"/>
    <property type="evidence" value="ECO:0007669"/>
    <property type="project" value="InterPro"/>
</dbReference>
<dbReference type="InterPro" id="IPR050327">
    <property type="entry name" value="Proton-linked_MCT"/>
</dbReference>
<feature type="transmembrane region" description="Helical" evidence="4">
    <location>
        <begin position="254"/>
        <end position="275"/>
    </location>
</feature>
<feature type="transmembrane region" description="Helical" evidence="4">
    <location>
        <begin position="348"/>
        <end position="368"/>
    </location>
</feature>
<feature type="transmembrane region" description="Helical" evidence="4">
    <location>
        <begin position="311"/>
        <end position="336"/>
    </location>
</feature>
<feature type="transmembrane region" description="Helical" evidence="4">
    <location>
        <begin position="12"/>
        <end position="34"/>
    </location>
</feature>
<feature type="transmembrane region" description="Helical" evidence="4">
    <location>
        <begin position="81"/>
        <end position="99"/>
    </location>
</feature>
<reference evidence="6 7" key="1">
    <citation type="submission" date="2018-08" db="EMBL/GenBank/DDBJ databases">
        <title>Genome sequencing of Agrobacterium vitis strain ICMP 10754.</title>
        <authorList>
            <person name="Visnovsky S.B."/>
            <person name="Pitman A.R."/>
        </authorList>
    </citation>
    <scope>NUCLEOTIDE SEQUENCE [LARGE SCALE GENOMIC DNA]</scope>
    <source>
        <strain evidence="6 7">ICMP 10754</strain>
    </source>
</reference>
<evidence type="ECO:0000259" key="5">
    <source>
        <dbReference type="PROSITE" id="PS50850"/>
    </source>
</evidence>
<keyword evidence="3 4" id="KW-0472">Membrane</keyword>
<gene>
    <name evidence="6" type="ORF">DXT89_12250</name>
</gene>
<dbReference type="Proteomes" id="UP000436911">
    <property type="component" value="Unassembled WGS sequence"/>
</dbReference>
<feature type="transmembrane region" description="Helical" evidence="4">
    <location>
        <begin position="105"/>
        <end position="128"/>
    </location>
</feature>
<name>A0A368P2P1_AGRVI</name>
<feature type="transmembrane region" description="Helical" evidence="4">
    <location>
        <begin position="172"/>
        <end position="194"/>
    </location>
</feature>
<accession>A0A368P2P1</accession>